<dbReference type="Proteomes" id="UP000828390">
    <property type="component" value="Unassembled WGS sequence"/>
</dbReference>
<evidence type="ECO:0000313" key="2">
    <source>
        <dbReference type="Proteomes" id="UP000828390"/>
    </source>
</evidence>
<dbReference type="PANTHER" id="PTHR16228:SF7">
    <property type="entry name" value="SLC41A_MGTE INTEGRAL MEMBRANE DOMAIN-CONTAINING PROTEIN"/>
    <property type="match status" value="1"/>
</dbReference>
<dbReference type="PANTHER" id="PTHR16228">
    <property type="entry name" value="DIVALENT CATION TRANSPORTER SOLUTE CARRIER FAMILY 41"/>
    <property type="match status" value="1"/>
</dbReference>
<sequence length="89" mass="9572">MQFRPVVSPSPFTGSVTLVNCYICIFPLTGVGGNLVAVQASRISTSLHKVCRPGNMPVNMVQGCPNCMEAFIGTCKFVLFFCLASLLIQ</sequence>
<dbReference type="AlphaFoldDB" id="A0A9D4GM30"/>
<dbReference type="GO" id="GO:0005886">
    <property type="term" value="C:plasma membrane"/>
    <property type="evidence" value="ECO:0007669"/>
    <property type="project" value="TreeGrafter"/>
</dbReference>
<accession>A0A9D4GM30</accession>
<dbReference type="GO" id="GO:0008324">
    <property type="term" value="F:monoatomic cation transmembrane transporter activity"/>
    <property type="evidence" value="ECO:0007669"/>
    <property type="project" value="InterPro"/>
</dbReference>
<keyword evidence="2" id="KW-1185">Reference proteome</keyword>
<dbReference type="EMBL" id="JAIWYP010000005">
    <property type="protein sequence ID" value="KAH3819946.1"/>
    <property type="molecule type" value="Genomic_DNA"/>
</dbReference>
<name>A0A9D4GM30_DREPO</name>
<organism evidence="1 2">
    <name type="scientific">Dreissena polymorpha</name>
    <name type="common">Zebra mussel</name>
    <name type="synonym">Mytilus polymorpha</name>
    <dbReference type="NCBI Taxonomy" id="45954"/>
    <lineage>
        <taxon>Eukaryota</taxon>
        <taxon>Metazoa</taxon>
        <taxon>Spiralia</taxon>
        <taxon>Lophotrochozoa</taxon>
        <taxon>Mollusca</taxon>
        <taxon>Bivalvia</taxon>
        <taxon>Autobranchia</taxon>
        <taxon>Heteroconchia</taxon>
        <taxon>Euheterodonta</taxon>
        <taxon>Imparidentia</taxon>
        <taxon>Neoheterodontei</taxon>
        <taxon>Myida</taxon>
        <taxon>Dreissenoidea</taxon>
        <taxon>Dreissenidae</taxon>
        <taxon>Dreissena</taxon>
    </lineage>
</organism>
<comment type="caution">
    <text evidence="1">The sequence shown here is derived from an EMBL/GenBank/DDBJ whole genome shotgun (WGS) entry which is preliminary data.</text>
</comment>
<protein>
    <submittedName>
        <fullName evidence="1">Uncharacterized protein</fullName>
    </submittedName>
</protein>
<evidence type="ECO:0000313" key="1">
    <source>
        <dbReference type="EMBL" id="KAH3819946.1"/>
    </source>
</evidence>
<gene>
    <name evidence="1" type="ORF">DPMN_121690</name>
</gene>
<reference evidence="1" key="1">
    <citation type="journal article" date="2019" name="bioRxiv">
        <title>The Genome of the Zebra Mussel, Dreissena polymorpha: A Resource for Invasive Species Research.</title>
        <authorList>
            <person name="McCartney M.A."/>
            <person name="Auch B."/>
            <person name="Kono T."/>
            <person name="Mallez S."/>
            <person name="Zhang Y."/>
            <person name="Obille A."/>
            <person name="Becker A."/>
            <person name="Abrahante J.E."/>
            <person name="Garbe J."/>
            <person name="Badalamenti J.P."/>
            <person name="Herman A."/>
            <person name="Mangelson H."/>
            <person name="Liachko I."/>
            <person name="Sullivan S."/>
            <person name="Sone E.D."/>
            <person name="Koren S."/>
            <person name="Silverstein K.A.T."/>
            <person name="Beckman K.B."/>
            <person name="Gohl D.M."/>
        </authorList>
    </citation>
    <scope>NUCLEOTIDE SEQUENCE</scope>
    <source>
        <strain evidence="1">Duluth1</strain>
        <tissue evidence="1">Whole animal</tissue>
    </source>
</reference>
<reference evidence="1" key="2">
    <citation type="submission" date="2020-11" db="EMBL/GenBank/DDBJ databases">
        <authorList>
            <person name="McCartney M.A."/>
            <person name="Auch B."/>
            <person name="Kono T."/>
            <person name="Mallez S."/>
            <person name="Becker A."/>
            <person name="Gohl D.M."/>
            <person name="Silverstein K.A.T."/>
            <person name="Koren S."/>
            <person name="Bechman K.B."/>
            <person name="Herman A."/>
            <person name="Abrahante J.E."/>
            <person name="Garbe J."/>
        </authorList>
    </citation>
    <scope>NUCLEOTIDE SEQUENCE</scope>
    <source>
        <strain evidence="1">Duluth1</strain>
        <tissue evidence="1">Whole animal</tissue>
    </source>
</reference>
<dbReference type="InterPro" id="IPR045349">
    <property type="entry name" value="SLC41A1-3"/>
</dbReference>
<proteinExistence type="predicted"/>